<dbReference type="Proteomes" id="UP000054321">
    <property type="component" value="Unassembled WGS sequence"/>
</dbReference>
<dbReference type="AlphaFoldDB" id="A0A0C3HG19"/>
<accession>A0A0C3HG19</accession>
<feature type="compositionally biased region" description="Polar residues" evidence="1">
    <location>
        <begin position="1"/>
        <end position="10"/>
    </location>
</feature>
<reference evidence="3" key="2">
    <citation type="submission" date="2015-01" db="EMBL/GenBank/DDBJ databases">
        <title>Evolutionary Origins and Diversification of the Mycorrhizal Mutualists.</title>
        <authorList>
            <consortium name="DOE Joint Genome Institute"/>
            <consortium name="Mycorrhizal Genomics Consortium"/>
            <person name="Kohler A."/>
            <person name="Kuo A."/>
            <person name="Nagy L.G."/>
            <person name="Floudas D."/>
            <person name="Copeland A."/>
            <person name="Barry K.W."/>
            <person name="Cichocki N."/>
            <person name="Veneault-Fourrey C."/>
            <person name="LaButti K."/>
            <person name="Lindquist E.A."/>
            <person name="Lipzen A."/>
            <person name="Lundell T."/>
            <person name="Morin E."/>
            <person name="Murat C."/>
            <person name="Riley R."/>
            <person name="Ohm R."/>
            <person name="Sun H."/>
            <person name="Tunlid A."/>
            <person name="Henrissat B."/>
            <person name="Grigoriev I.V."/>
            <person name="Hibbett D.S."/>
            <person name="Martin F."/>
        </authorList>
    </citation>
    <scope>NUCLEOTIDE SEQUENCE [LARGE SCALE GENOMIC DNA]</scope>
    <source>
        <strain evidence="3">Zn</strain>
    </source>
</reference>
<sequence>MSKHNQSTPTDGEVEGHENPYTNRHQDRTRATQIGPSTDSGYASATHANFEHGQIVRPQDNAGNAPFLPPTDEELGPVKNNLSEGAQISTSMESDDTKTVYSDASSLPNVESESYIFELANDLMRKTRSEQPSPETIQRVTMILPKLLKAFSLKVGYNAPGQMHRDVMWFVHKNRDKIVRSFEDNYTDDEESLPTIENNDLENIHPEDKISYWRQKLHYPLDDPQHDIDLLVPEPEIQIEENSEEIPEMFAYKDFIFKTPAYEWLVTCLRREFLLAPAEPNYMEAIRGKILRFLLTTETAHIISRKRSPEPYKVTFEVEWEPLKFVKEQEYGQEPSRAIETAITLTGSAKDAQALTCAQYMHQTWPSTGGHITELVKDIIRDVPGRRHTRVLHGGTKLTAWTNESKFIVETLGTGESVAEIGEQLAWLGAALRSSPYEVGVAYCTPFISDIYLNTGLQLKNKTISRTSILCKIDFIAECGDLLLKPSNGQCWHNMFRSPVVVIGFPIPHRPQPHTGLEIPLNLMAGLVRTQRADSFNGSLYIKGFSAMLVPTKSYADLLIWHLLYNKDGTRISYLDNTFPHTENMNVHDLVKVRHVIGWCSEARNYAGAADAKYTIEKSGLREPPAGSVLEKITISGGQFITGGASFCLGNRDTPVHISRNGYVPKLKWISKKFVVLWDEEDKRGWLINGASALLHLLRASLEHDSIDKFNSEFLFRPEQMQEPSEPHIHDSAIKVLLSPTNKKLKIYPEKEDFLRLEDRVEHFYNILEKIIDHQINAAGQHGVRLKLTPRKQLEGWDFKDLATDRDPFYPCMTTLPTVGKGWVDFTRSIHAIVLFGRGFGEIIRPANTSSSCDYWAKLPTGGYYLAASIPDLKEIIDMYGNQNGNPMNITNSIIWHIPGKIFEPCRCITKKRRGHSDLVQVLLPSTFRKILPQKTPIPLQQGAVIFGHNINFKWHWRDTGDPVKGEPLSPSLESGIQFHDSGIGSSLGSIPMEGNITNLTESTDQQRLSNVPHNQPLSAPATSQVVRANNDETQNTFIQECEGRDLTLSNEPPRKKRPREFFRQRVLPRR</sequence>
<feature type="region of interest" description="Disordered" evidence="1">
    <location>
        <begin position="57"/>
        <end position="79"/>
    </location>
</feature>
<organism evidence="2 3">
    <name type="scientific">Oidiodendron maius (strain Zn)</name>
    <dbReference type="NCBI Taxonomy" id="913774"/>
    <lineage>
        <taxon>Eukaryota</taxon>
        <taxon>Fungi</taxon>
        <taxon>Dikarya</taxon>
        <taxon>Ascomycota</taxon>
        <taxon>Pezizomycotina</taxon>
        <taxon>Leotiomycetes</taxon>
        <taxon>Leotiomycetes incertae sedis</taxon>
        <taxon>Myxotrichaceae</taxon>
        <taxon>Oidiodendron</taxon>
    </lineage>
</organism>
<feature type="region of interest" description="Disordered" evidence="1">
    <location>
        <begin position="1"/>
        <end position="44"/>
    </location>
</feature>
<feature type="region of interest" description="Disordered" evidence="1">
    <location>
        <begin position="1043"/>
        <end position="1071"/>
    </location>
</feature>
<feature type="compositionally biased region" description="Polar residues" evidence="1">
    <location>
        <begin position="31"/>
        <end position="44"/>
    </location>
</feature>
<dbReference type="STRING" id="913774.A0A0C3HG19"/>
<reference evidence="2 3" key="1">
    <citation type="submission" date="2014-04" db="EMBL/GenBank/DDBJ databases">
        <authorList>
            <consortium name="DOE Joint Genome Institute"/>
            <person name="Kuo A."/>
            <person name="Martino E."/>
            <person name="Perotto S."/>
            <person name="Kohler A."/>
            <person name="Nagy L.G."/>
            <person name="Floudas D."/>
            <person name="Copeland A."/>
            <person name="Barry K.W."/>
            <person name="Cichocki N."/>
            <person name="Veneault-Fourrey C."/>
            <person name="LaButti K."/>
            <person name="Lindquist E.A."/>
            <person name="Lipzen A."/>
            <person name="Lundell T."/>
            <person name="Morin E."/>
            <person name="Murat C."/>
            <person name="Sun H."/>
            <person name="Tunlid A."/>
            <person name="Henrissat B."/>
            <person name="Grigoriev I.V."/>
            <person name="Hibbett D.S."/>
            <person name="Martin F."/>
            <person name="Nordberg H.P."/>
            <person name="Cantor M.N."/>
            <person name="Hua S.X."/>
        </authorList>
    </citation>
    <scope>NUCLEOTIDE SEQUENCE [LARGE SCALE GENOMIC DNA]</scope>
    <source>
        <strain evidence="2 3">Zn</strain>
    </source>
</reference>
<protein>
    <recommendedName>
        <fullName evidence="4">Pfs domain protein</fullName>
    </recommendedName>
</protein>
<keyword evidence="3" id="KW-1185">Reference proteome</keyword>
<name>A0A0C3HG19_OIDMZ</name>
<evidence type="ECO:0000313" key="3">
    <source>
        <dbReference type="Proteomes" id="UP000054321"/>
    </source>
</evidence>
<dbReference type="EMBL" id="KN832870">
    <property type="protein sequence ID" value="KIN07116.1"/>
    <property type="molecule type" value="Genomic_DNA"/>
</dbReference>
<feature type="region of interest" description="Disordered" evidence="1">
    <location>
        <begin position="1005"/>
        <end position="1024"/>
    </location>
</feature>
<evidence type="ECO:0000313" key="2">
    <source>
        <dbReference type="EMBL" id="KIN07116.1"/>
    </source>
</evidence>
<gene>
    <name evidence="2" type="ORF">OIDMADRAFT_110840</name>
</gene>
<proteinExistence type="predicted"/>
<dbReference type="OrthoDB" id="1658288at2759"/>
<evidence type="ECO:0000256" key="1">
    <source>
        <dbReference type="SAM" id="MobiDB-lite"/>
    </source>
</evidence>
<feature type="region of interest" description="Disordered" evidence="1">
    <location>
        <begin position="86"/>
        <end position="105"/>
    </location>
</feature>
<feature type="compositionally biased region" description="Basic and acidic residues" evidence="1">
    <location>
        <begin position="14"/>
        <end position="30"/>
    </location>
</feature>
<dbReference type="HOGENOM" id="CLU_002072_0_1_1"/>
<dbReference type="InParanoid" id="A0A0C3HG19"/>
<evidence type="ECO:0008006" key="4">
    <source>
        <dbReference type="Google" id="ProtNLM"/>
    </source>
</evidence>